<dbReference type="Proteomes" id="UP001152523">
    <property type="component" value="Unassembled WGS sequence"/>
</dbReference>
<dbReference type="InterPro" id="IPR015943">
    <property type="entry name" value="WD40/YVTN_repeat-like_dom_sf"/>
</dbReference>
<dbReference type="InterPro" id="IPR019775">
    <property type="entry name" value="WD40_repeat_CS"/>
</dbReference>
<proteinExistence type="inferred from homology"/>
<reference evidence="10" key="1">
    <citation type="submission" date="2022-07" db="EMBL/GenBank/DDBJ databases">
        <authorList>
            <person name="Macas J."/>
            <person name="Novak P."/>
            <person name="Neumann P."/>
        </authorList>
    </citation>
    <scope>NUCLEOTIDE SEQUENCE</scope>
</reference>
<evidence type="ECO:0000256" key="2">
    <source>
        <dbReference type="ARBA" id="ARBA00009341"/>
    </source>
</evidence>
<organism evidence="10 11">
    <name type="scientific">Cuscuta epithymum</name>
    <dbReference type="NCBI Taxonomy" id="186058"/>
    <lineage>
        <taxon>Eukaryota</taxon>
        <taxon>Viridiplantae</taxon>
        <taxon>Streptophyta</taxon>
        <taxon>Embryophyta</taxon>
        <taxon>Tracheophyta</taxon>
        <taxon>Spermatophyta</taxon>
        <taxon>Magnoliopsida</taxon>
        <taxon>eudicotyledons</taxon>
        <taxon>Gunneridae</taxon>
        <taxon>Pentapetalae</taxon>
        <taxon>asterids</taxon>
        <taxon>lamiids</taxon>
        <taxon>Solanales</taxon>
        <taxon>Convolvulaceae</taxon>
        <taxon>Cuscuteae</taxon>
        <taxon>Cuscuta</taxon>
        <taxon>Cuscuta subgen. Cuscuta</taxon>
    </lineage>
</organism>
<dbReference type="InterPro" id="IPR036322">
    <property type="entry name" value="WD40_repeat_dom_sf"/>
</dbReference>
<keyword evidence="6" id="KW-0539">Nucleus</keyword>
<dbReference type="FunFam" id="2.130.10.10:FF:000512">
    <property type="entry name" value="WD-40 repeat-containing protein MSI1"/>
    <property type="match status" value="1"/>
</dbReference>
<dbReference type="SUPFAM" id="SSF50978">
    <property type="entry name" value="WD40 repeat-like"/>
    <property type="match status" value="1"/>
</dbReference>
<feature type="repeat" description="WD" evidence="7">
    <location>
        <begin position="361"/>
        <end position="395"/>
    </location>
</feature>
<accession>A0AAV0ERW5</accession>
<dbReference type="PROSITE" id="PS50294">
    <property type="entry name" value="WD_REPEATS_REGION"/>
    <property type="match status" value="2"/>
</dbReference>
<evidence type="ECO:0000313" key="9">
    <source>
        <dbReference type="EMBL" id="CAH9106951.1"/>
    </source>
</evidence>
<protein>
    <recommendedName>
        <fullName evidence="8">Histone-binding protein RBBP4-like N-terminal domain-containing protein</fullName>
    </recommendedName>
</protein>
<feature type="repeat" description="WD" evidence="7">
    <location>
        <begin position="168"/>
        <end position="210"/>
    </location>
</feature>
<keyword evidence="3 7" id="KW-0853">WD repeat</keyword>
<feature type="repeat" description="WD" evidence="7">
    <location>
        <begin position="217"/>
        <end position="259"/>
    </location>
</feature>
<dbReference type="PANTHER" id="PTHR22850">
    <property type="entry name" value="WD40 REPEAT FAMILY"/>
    <property type="match status" value="1"/>
</dbReference>
<evidence type="ECO:0000256" key="7">
    <source>
        <dbReference type="PROSITE-ProRule" id="PRU00221"/>
    </source>
</evidence>
<dbReference type="InterPro" id="IPR022052">
    <property type="entry name" value="Histone-bd_RBBP4-like_N"/>
</dbReference>
<dbReference type="InterPro" id="IPR020472">
    <property type="entry name" value="WD40_PAC1"/>
</dbReference>
<dbReference type="Pfam" id="PF00400">
    <property type="entry name" value="WD40"/>
    <property type="match status" value="5"/>
</dbReference>
<evidence type="ECO:0000313" key="11">
    <source>
        <dbReference type="Proteomes" id="UP001152523"/>
    </source>
</evidence>
<feature type="repeat" description="WD" evidence="7">
    <location>
        <begin position="304"/>
        <end position="339"/>
    </location>
</feature>
<dbReference type="AlphaFoldDB" id="A0AAV0ERW5"/>
<dbReference type="PRINTS" id="PR00320">
    <property type="entry name" value="GPROTEINBRPT"/>
</dbReference>
<evidence type="ECO:0000256" key="6">
    <source>
        <dbReference type="ARBA" id="ARBA00023242"/>
    </source>
</evidence>
<comment type="caution">
    <text evidence="10">The sequence shown here is derived from an EMBL/GenBank/DDBJ whole genome shotgun (WGS) entry which is preliminary data.</text>
</comment>
<evidence type="ECO:0000313" key="10">
    <source>
        <dbReference type="EMBL" id="CAH9126021.1"/>
    </source>
</evidence>
<evidence type="ECO:0000256" key="5">
    <source>
        <dbReference type="ARBA" id="ARBA00022853"/>
    </source>
</evidence>
<comment type="subcellular location">
    <subcellularLocation>
        <location evidence="1">Nucleus</location>
    </subcellularLocation>
</comment>
<name>A0AAV0ERW5_9ASTE</name>
<dbReference type="PROSITE" id="PS50082">
    <property type="entry name" value="WD_REPEATS_2"/>
    <property type="match status" value="4"/>
</dbReference>
<keyword evidence="5" id="KW-0156">Chromatin regulator</keyword>
<dbReference type="EMBL" id="CAMAPF010000141">
    <property type="protein sequence ID" value="CAH9106951.1"/>
    <property type="molecule type" value="Genomic_DNA"/>
</dbReference>
<dbReference type="InterPro" id="IPR050459">
    <property type="entry name" value="WD_repeat_RBAP46/RBAP48/MSI1"/>
</dbReference>
<comment type="similarity">
    <text evidence="2">Belongs to the WD repeat RBAP46/RBAP48/MSI1 family.</text>
</comment>
<dbReference type="PROSITE" id="PS00678">
    <property type="entry name" value="WD_REPEATS_1"/>
    <property type="match status" value="2"/>
</dbReference>
<dbReference type="EMBL" id="CAMAPF010000939">
    <property type="protein sequence ID" value="CAH9126021.1"/>
    <property type="molecule type" value="Genomic_DNA"/>
</dbReference>
<dbReference type="Pfam" id="PF12265">
    <property type="entry name" value="CAF1C_H4-bd"/>
    <property type="match status" value="1"/>
</dbReference>
<keyword evidence="4" id="KW-0677">Repeat</keyword>
<evidence type="ECO:0000256" key="1">
    <source>
        <dbReference type="ARBA" id="ARBA00004123"/>
    </source>
</evidence>
<dbReference type="InterPro" id="IPR001680">
    <property type="entry name" value="WD40_rpt"/>
</dbReference>
<dbReference type="GO" id="GO:0006325">
    <property type="term" value="P:chromatin organization"/>
    <property type="evidence" value="ECO:0007669"/>
    <property type="project" value="UniProtKB-KW"/>
</dbReference>
<sequence>MGGTDVDGAAGGDGEEDVQEEFAVWKGNTPLLYDFVISHSLEWSSLTVQWLPSPPTDEGPFSIHNLILGTHSAVDCPNFVMLARAYLPRSPAPGMPPTLTKSQTPKVEIVRKIHTGGEVNRARCMPQNTSIVAAKTSCSEVYLFDFAKQSMDSLSNNEHGACDPDLRLKGHDEEGYGLSWSPFKEGNLLSGSNDSKVCLWNISASPIDKVLEADFIYQAHQSVVEDVSWHLKNENMFGSVGDDCQLIIWDTRTNKPQQSVLVHEKEVNYLSFNPYNEWVVATASSDTTVGLFDMRKLNAPLHILSSHTDEVFQVEWDPNHETVLASSAGDRRLMVWDINRVGDEQLEGEAADGPSELIFSHGGHQAKISDFSWNKNEPWVISSVAEDNTIQIWKLADSIYRDEEDELLTNRS</sequence>
<gene>
    <name evidence="9" type="ORF">CEPIT_LOCUS17765</name>
    <name evidence="10" type="ORF">CEPIT_LOCUS27210</name>
</gene>
<evidence type="ECO:0000256" key="3">
    <source>
        <dbReference type="ARBA" id="ARBA00022574"/>
    </source>
</evidence>
<keyword evidence="11" id="KW-1185">Reference proteome</keyword>
<dbReference type="GO" id="GO:0005634">
    <property type="term" value="C:nucleus"/>
    <property type="evidence" value="ECO:0007669"/>
    <property type="project" value="UniProtKB-SubCell"/>
</dbReference>
<evidence type="ECO:0000256" key="4">
    <source>
        <dbReference type="ARBA" id="ARBA00022737"/>
    </source>
</evidence>
<dbReference type="Gene3D" id="2.130.10.10">
    <property type="entry name" value="YVTN repeat-like/Quinoprotein amine dehydrogenase"/>
    <property type="match status" value="1"/>
</dbReference>
<evidence type="ECO:0000259" key="8">
    <source>
        <dbReference type="Pfam" id="PF12265"/>
    </source>
</evidence>
<feature type="domain" description="Histone-binding protein RBBP4-like N-terminal" evidence="8">
    <location>
        <begin position="20"/>
        <end position="88"/>
    </location>
</feature>
<dbReference type="SMART" id="SM00320">
    <property type="entry name" value="WD40"/>
    <property type="match status" value="6"/>
</dbReference>